<dbReference type="EMBL" id="MLYV02000057">
    <property type="protein sequence ID" value="PSS37337.1"/>
    <property type="molecule type" value="Genomic_DNA"/>
</dbReference>
<evidence type="ECO:0000313" key="2">
    <source>
        <dbReference type="Proteomes" id="UP000186601"/>
    </source>
</evidence>
<dbReference type="Proteomes" id="UP000186601">
    <property type="component" value="Unassembled WGS sequence"/>
</dbReference>
<evidence type="ECO:0000313" key="1">
    <source>
        <dbReference type="EMBL" id="PSS37337.1"/>
    </source>
</evidence>
<keyword evidence="2" id="KW-1185">Reference proteome</keyword>
<sequence length="112" mass="13214">MSDSVYDQTSVHIFTLLVPLWGWYLGREHFSNMCGEGCIFFKVWDDVRSRTLRIKEENRHEKGLLSWIFRIKPRFIYVARCTVGVIQDDYVSLLVATHNEYSKALKQKKSNP</sequence>
<proteinExistence type="predicted"/>
<name>A0A2R6S4W7_9APHY</name>
<organism evidence="1 2">
    <name type="scientific">Hermanssonia centrifuga</name>
    <dbReference type="NCBI Taxonomy" id="98765"/>
    <lineage>
        <taxon>Eukaryota</taxon>
        <taxon>Fungi</taxon>
        <taxon>Dikarya</taxon>
        <taxon>Basidiomycota</taxon>
        <taxon>Agaricomycotina</taxon>
        <taxon>Agaricomycetes</taxon>
        <taxon>Polyporales</taxon>
        <taxon>Meruliaceae</taxon>
        <taxon>Hermanssonia</taxon>
    </lineage>
</organism>
<gene>
    <name evidence="1" type="ORF">PHLCEN_2v814</name>
</gene>
<reference evidence="1 2" key="1">
    <citation type="submission" date="2018-02" db="EMBL/GenBank/DDBJ databases">
        <title>Genome sequence of the basidiomycete white-rot fungus Phlebia centrifuga.</title>
        <authorList>
            <person name="Granchi Z."/>
            <person name="Peng M."/>
            <person name="de Vries R.P."/>
            <person name="Hilden K."/>
            <person name="Makela M.R."/>
            <person name="Grigoriev I."/>
            <person name="Riley R."/>
        </authorList>
    </citation>
    <scope>NUCLEOTIDE SEQUENCE [LARGE SCALE GENOMIC DNA]</scope>
    <source>
        <strain evidence="1 2">FBCC195</strain>
    </source>
</reference>
<comment type="caution">
    <text evidence="1">The sequence shown here is derived from an EMBL/GenBank/DDBJ whole genome shotgun (WGS) entry which is preliminary data.</text>
</comment>
<protein>
    <submittedName>
        <fullName evidence="1">Uncharacterized protein</fullName>
    </submittedName>
</protein>
<accession>A0A2R6S4W7</accession>
<dbReference type="AlphaFoldDB" id="A0A2R6S4W7"/>